<feature type="non-terminal residue" evidence="1">
    <location>
        <position position="37"/>
    </location>
</feature>
<dbReference type="EMBL" id="BARS01030817">
    <property type="protein sequence ID" value="GAG26049.1"/>
    <property type="molecule type" value="Genomic_DNA"/>
</dbReference>
<sequence length="37" mass="4127">MEAEAGRFVEAAKPGRVVSEPERAWMRVSPEKGRIQA</sequence>
<proteinExistence type="predicted"/>
<evidence type="ECO:0000313" key="1">
    <source>
        <dbReference type="EMBL" id="GAG26049.1"/>
    </source>
</evidence>
<organism evidence="1">
    <name type="scientific">marine sediment metagenome</name>
    <dbReference type="NCBI Taxonomy" id="412755"/>
    <lineage>
        <taxon>unclassified sequences</taxon>
        <taxon>metagenomes</taxon>
        <taxon>ecological metagenomes</taxon>
    </lineage>
</organism>
<gene>
    <name evidence="1" type="ORF">S01H1_48018</name>
</gene>
<reference evidence="1" key="1">
    <citation type="journal article" date="2014" name="Front. Microbiol.">
        <title>High frequency of phylogenetically diverse reductive dehalogenase-homologous genes in deep subseafloor sedimentary metagenomes.</title>
        <authorList>
            <person name="Kawai M."/>
            <person name="Futagami T."/>
            <person name="Toyoda A."/>
            <person name="Takaki Y."/>
            <person name="Nishi S."/>
            <person name="Hori S."/>
            <person name="Arai W."/>
            <person name="Tsubouchi T."/>
            <person name="Morono Y."/>
            <person name="Uchiyama I."/>
            <person name="Ito T."/>
            <person name="Fujiyama A."/>
            <person name="Inagaki F."/>
            <person name="Takami H."/>
        </authorList>
    </citation>
    <scope>NUCLEOTIDE SEQUENCE</scope>
    <source>
        <strain evidence="1">Expedition CK06-06</strain>
    </source>
</reference>
<accession>X0W5A4</accession>
<name>X0W5A4_9ZZZZ</name>
<protein>
    <submittedName>
        <fullName evidence="1">Uncharacterized protein</fullName>
    </submittedName>
</protein>
<dbReference type="AlphaFoldDB" id="X0W5A4"/>
<comment type="caution">
    <text evidence="1">The sequence shown here is derived from an EMBL/GenBank/DDBJ whole genome shotgun (WGS) entry which is preliminary data.</text>
</comment>